<dbReference type="Gene3D" id="3.40.630.30">
    <property type="match status" value="1"/>
</dbReference>
<dbReference type="RefSeq" id="WP_213170147.1">
    <property type="nucleotide sequence ID" value="NZ_CP070496.1"/>
</dbReference>
<sequence>MCPDDTSGLKELLGLGFVFDRKDIAWNIPAVDQPQDDSEWILKQSDQFSLAQLLEWDDDLRQFVPGTRGWRWGSDDFAADLADSPPYDPALYLVALSQSGDFAAMARTWRNPSGAKIGFVGAHPRYRSRGLGGTLLRHMLAQLRGRGYDSAIANIDSANAASVKMVEKFGGAQVATTWELVWYGAQ</sequence>
<organism evidence="2 3">
    <name type="scientific">Natronoglycomyces albus</name>
    <dbReference type="NCBI Taxonomy" id="2811108"/>
    <lineage>
        <taxon>Bacteria</taxon>
        <taxon>Bacillati</taxon>
        <taxon>Actinomycetota</taxon>
        <taxon>Actinomycetes</taxon>
        <taxon>Glycomycetales</taxon>
        <taxon>Glycomycetaceae</taxon>
        <taxon>Natronoglycomyces</taxon>
    </lineage>
</organism>
<accession>A0A895XGW8</accession>
<dbReference type="SUPFAM" id="SSF55729">
    <property type="entry name" value="Acyl-CoA N-acyltransferases (Nat)"/>
    <property type="match status" value="1"/>
</dbReference>
<evidence type="ECO:0000313" key="3">
    <source>
        <dbReference type="Proteomes" id="UP000662939"/>
    </source>
</evidence>
<reference evidence="2" key="1">
    <citation type="submission" date="2021-02" db="EMBL/GenBank/DDBJ databases">
        <title>Natronoglycomyces albus gen. nov., sp. nov, a haloalkaliphilic actinobacterium from a soda solonchak soil.</title>
        <authorList>
            <person name="Sorokin D.Y."/>
            <person name="Khijniak T.V."/>
            <person name="Zakharycheva A.P."/>
            <person name="Boueva O.V."/>
            <person name="Ariskina E.V."/>
            <person name="Hahnke R.L."/>
            <person name="Bunk B."/>
            <person name="Sproer C."/>
            <person name="Schumann P."/>
            <person name="Evtushenko L.I."/>
            <person name="Kublanov I.V."/>
        </authorList>
    </citation>
    <scope>NUCLEOTIDE SEQUENCE</scope>
    <source>
        <strain evidence="2">DSM 106290</strain>
    </source>
</reference>
<dbReference type="PROSITE" id="PS51186">
    <property type="entry name" value="GNAT"/>
    <property type="match status" value="1"/>
</dbReference>
<dbReference type="GO" id="GO:0016747">
    <property type="term" value="F:acyltransferase activity, transferring groups other than amino-acyl groups"/>
    <property type="evidence" value="ECO:0007669"/>
    <property type="project" value="InterPro"/>
</dbReference>
<name>A0A895XGW8_9ACTN</name>
<dbReference type="InterPro" id="IPR000182">
    <property type="entry name" value="GNAT_dom"/>
</dbReference>
<dbReference type="EMBL" id="CP070496">
    <property type="protein sequence ID" value="QSB04147.1"/>
    <property type="molecule type" value="Genomic_DNA"/>
</dbReference>
<dbReference type="CDD" id="cd04301">
    <property type="entry name" value="NAT_SF"/>
    <property type="match status" value="1"/>
</dbReference>
<dbReference type="KEGG" id="nav:JQS30_10015"/>
<dbReference type="Pfam" id="PF00583">
    <property type="entry name" value="Acetyltransf_1"/>
    <property type="match status" value="1"/>
</dbReference>
<gene>
    <name evidence="2" type="ORF">JQS30_10015</name>
</gene>
<keyword evidence="3" id="KW-1185">Reference proteome</keyword>
<feature type="domain" description="N-acetyltransferase" evidence="1">
    <location>
        <begin position="40"/>
        <end position="186"/>
    </location>
</feature>
<dbReference type="Proteomes" id="UP000662939">
    <property type="component" value="Chromosome"/>
</dbReference>
<proteinExistence type="predicted"/>
<dbReference type="AlphaFoldDB" id="A0A895XGW8"/>
<dbReference type="InterPro" id="IPR016181">
    <property type="entry name" value="Acyl_CoA_acyltransferase"/>
</dbReference>
<protein>
    <submittedName>
        <fullName evidence="2">GNAT family N-acetyltransferase</fullName>
    </submittedName>
</protein>
<evidence type="ECO:0000313" key="2">
    <source>
        <dbReference type="EMBL" id="QSB04147.1"/>
    </source>
</evidence>
<evidence type="ECO:0000259" key="1">
    <source>
        <dbReference type="PROSITE" id="PS51186"/>
    </source>
</evidence>